<sequence length="174" mass="17529">MLNVCLFTVSAQHRRVTCMHMHKGNHALVVTITVVCLGGAHICALSSSGICAPDSGRIRQKARGARDAHKGPGAAMTPWKGKPPGGIAVSHDPPTLGPEAASAGGKPSRGGGSPPLMIPSISGVERRLASCIGDKVGEVAGDSEGATSPLCDREGGPPRAQAKPSSIVFGVAAT</sequence>
<reference evidence="3" key="1">
    <citation type="journal article" date="2013" name="Nature">
        <title>Pan genome of the phytoplankton Emiliania underpins its global distribution.</title>
        <authorList>
            <person name="Read B.A."/>
            <person name="Kegel J."/>
            <person name="Klute M.J."/>
            <person name="Kuo A."/>
            <person name="Lefebvre S.C."/>
            <person name="Maumus F."/>
            <person name="Mayer C."/>
            <person name="Miller J."/>
            <person name="Monier A."/>
            <person name="Salamov A."/>
            <person name="Young J."/>
            <person name="Aguilar M."/>
            <person name="Claverie J.M."/>
            <person name="Frickenhaus S."/>
            <person name="Gonzalez K."/>
            <person name="Herman E.K."/>
            <person name="Lin Y.C."/>
            <person name="Napier J."/>
            <person name="Ogata H."/>
            <person name="Sarno A.F."/>
            <person name="Shmutz J."/>
            <person name="Schroeder D."/>
            <person name="de Vargas C."/>
            <person name="Verret F."/>
            <person name="von Dassow P."/>
            <person name="Valentin K."/>
            <person name="Van de Peer Y."/>
            <person name="Wheeler G."/>
            <person name="Dacks J.B."/>
            <person name="Delwiche C.F."/>
            <person name="Dyhrman S.T."/>
            <person name="Glockner G."/>
            <person name="John U."/>
            <person name="Richards T."/>
            <person name="Worden A.Z."/>
            <person name="Zhang X."/>
            <person name="Grigoriev I.V."/>
            <person name="Allen A.E."/>
            <person name="Bidle K."/>
            <person name="Borodovsky M."/>
            <person name="Bowler C."/>
            <person name="Brownlee C."/>
            <person name="Cock J.M."/>
            <person name="Elias M."/>
            <person name="Gladyshev V.N."/>
            <person name="Groth M."/>
            <person name="Guda C."/>
            <person name="Hadaegh A."/>
            <person name="Iglesias-Rodriguez M.D."/>
            <person name="Jenkins J."/>
            <person name="Jones B.M."/>
            <person name="Lawson T."/>
            <person name="Leese F."/>
            <person name="Lindquist E."/>
            <person name="Lobanov A."/>
            <person name="Lomsadze A."/>
            <person name="Malik S.B."/>
            <person name="Marsh M.E."/>
            <person name="Mackinder L."/>
            <person name="Mock T."/>
            <person name="Mueller-Roeber B."/>
            <person name="Pagarete A."/>
            <person name="Parker M."/>
            <person name="Probert I."/>
            <person name="Quesneville H."/>
            <person name="Raines C."/>
            <person name="Rensing S.A."/>
            <person name="Riano-Pachon D.M."/>
            <person name="Richier S."/>
            <person name="Rokitta S."/>
            <person name="Shiraiwa Y."/>
            <person name="Soanes D.M."/>
            <person name="van der Giezen M."/>
            <person name="Wahlund T.M."/>
            <person name="Williams B."/>
            <person name="Wilson W."/>
            <person name="Wolfe G."/>
            <person name="Wurch L.L."/>
        </authorList>
    </citation>
    <scope>NUCLEOTIDE SEQUENCE</scope>
</reference>
<feature type="region of interest" description="Disordered" evidence="1">
    <location>
        <begin position="63"/>
        <end position="114"/>
    </location>
</feature>
<protein>
    <submittedName>
        <fullName evidence="2">Uncharacterized protein</fullName>
    </submittedName>
</protein>
<organism evidence="2 3">
    <name type="scientific">Emiliania huxleyi (strain CCMP1516)</name>
    <dbReference type="NCBI Taxonomy" id="280463"/>
    <lineage>
        <taxon>Eukaryota</taxon>
        <taxon>Haptista</taxon>
        <taxon>Haptophyta</taxon>
        <taxon>Prymnesiophyceae</taxon>
        <taxon>Isochrysidales</taxon>
        <taxon>Noelaerhabdaceae</taxon>
        <taxon>Emiliania</taxon>
    </lineage>
</organism>
<feature type="region of interest" description="Disordered" evidence="1">
    <location>
        <begin position="138"/>
        <end position="174"/>
    </location>
</feature>
<keyword evidence="3" id="KW-1185">Reference proteome</keyword>
<evidence type="ECO:0000256" key="1">
    <source>
        <dbReference type="SAM" id="MobiDB-lite"/>
    </source>
</evidence>
<dbReference type="EnsemblProtists" id="EOD19483">
    <property type="protein sequence ID" value="EOD19483"/>
    <property type="gene ID" value="EMIHUDRAFT_436057"/>
</dbReference>
<dbReference type="PaxDb" id="2903-EOD19483"/>
<dbReference type="GeneID" id="17264984"/>
<proteinExistence type="predicted"/>
<dbReference type="HOGENOM" id="CLU_1542899_0_0_1"/>
<dbReference type="KEGG" id="ehx:EMIHUDRAFT_436057"/>
<dbReference type="AlphaFoldDB" id="A0A0D3J7J8"/>
<evidence type="ECO:0000313" key="3">
    <source>
        <dbReference type="Proteomes" id="UP000013827"/>
    </source>
</evidence>
<name>A0A0D3J7J8_EMIH1</name>
<dbReference type="Proteomes" id="UP000013827">
    <property type="component" value="Unassembled WGS sequence"/>
</dbReference>
<dbReference type="RefSeq" id="XP_005771912.1">
    <property type="nucleotide sequence ID" value="XM_005771855.1"/>
</dbReference>
<evidence type="ECO:0000313" key="2">
    <source>
        <dbReference type="EnsemblProtists" id="EOD19483"/>
    </source>
</evidence>
<accession>A0A0D3J7J8</accession>
<reference evidence="2" key="2">
    <citation type="submission" date="2024-10" db="UniProtKB">
        <authorList>
            <consortium name="EnsemblProtists"/>
        </authorList>
    </citation>
    <scope>IDENTIFICATION</scope>
</reference>